<organism evidence="3 4">
    <name type="scientific">Corynebacterium wankanglinii</name>
    <dbReference type="NCBI Taxonomy" id="2735136"/>
    <lineage>
        <taxon>Bacteria</taxon>
        <taxon>Bacillati</taxon>
        <taxon>Actinomycetota</taxon>
        <taxon>Actinomycetes</taxon>
        <taxon>Mycobacteriales</taxon>
        <taxon>Corynebacteriaceae</taxon>
        <taxon>Corynebacterium</taxon>
    </lineage>
</organism>
<feature type="compositionally biased region" description="Basic and acidic residues" evidence="1">
    <location>
        <begin position="181"/>
        <end position="195"/>
    </location>
</feature>
<dbReference type="AlphaFoldDB" id="A0A838CJ30"/>
<protein>
    <recommendedName>
        <fullName evidence="5">Transmembrane protein</fullName>
    </recommendedName>
</protein>
<evidence type="ECO:0000256" key="2">
    <source>
        <dbReference type="SAM" id="Phobius"/>
    </source>
</evidence>
<feature type="transmembrane region" description="Helical" evidence="2">
    <location>
        <begin position="6"/>
        <end position="24"/>
    </location>
</feature>
<dbReference type="RefSeq" id="WP_181194386.1">
    <property type="nucleotide sequence ID" value="NZ_JABFEE010000003.1"/>
</dbReference>
<keyword evidence="2" id="KW-0472">Membrane</keyword>
<dbReference type="Proteomes" id="UP000581408">
    <property type="component" value="Unassembled WGS sequence"/>
</dbReference>
<feature type="compositionally biased region" description="Acidic residues" evidence="1">
    <location>
        <begin position="124"/>
        <end position="138"/>
    </location>
</feature>
<feature type="transmembrane region" description="Helical" evidence="2">
    <location>
        <begin position="337"/>
        <end position="358"/>
    </location>
</feature>
<keyword evidence="2" id="KW-1133">Transmembrane helix</keyword>
<dbReference type="NCBIfam" id="NF045516">
    <property type="entry name" value="GlpR"/>
    <property type="match status" value="1"/>
</dbReference>
<evidence type="ECO:0000256" key="1">
    <source>
        <dbReference type="SAM" id="MobiDB-lite"/>
    </source>
</evidence>
<feature type="region of interest" description="Disordered" evidence="1">
    <location>
        <begin position="252"/>
        <end position="306"/>
    </location>
</feature>
<evidence type="ECO:0000313" key="4">
    <source>
        <dbReference type="Proteomes" id="UP000581408"/>
    </source>
</evidence>
<feature type="region of interest" description="Disordered" evidence="1">
    <location>
        <begin position="404"/>
        <end position="453"/>
    </location>
</feature>
<feature type="compositionally biased region" description="Acidic residues" evidence="1">
    <location>
        <begin position="196"/>
        <end position="211"/>
    </location>
</feature>
<dbReference type="EMBL" id="JABFEE010000003">
    <property type="protein sequence ID" value="MBA1834947.1"/>
    <property type="molecule type" value="Genomic_DNA"/>
</dbReference>
<keyword evidence="2" id="KW-0812">Transmembrane</keyword>
<feature type="transmembrane region" description="Helical" evidence="2">
    <location>
        <begin position="314"/>
        <end position="331"/>
    </location>
</feature>
<proteinExistence type="predicted"/>
<feature type="compositionally biased region" description="Basic and acidic residues" evidence="1">
    <location>
        <begin position="293"/>
        <end position="303"/>
    </location>
</feature>
<reference evidence="3 4" key="1">
    <citation type="submission" date="2020-05" db="EMBL/GenBank/DDBJ databases">
        <title>Descriptions of Corynebacterium xxxx sp. nov., Corynebacterium yyyy sp. nov. and Corynebacterium zzzz sp. nov.</title>
        <authorList>
            <person name="Zhang G."/>
        </authorList>
    </citation>
    <scope>NUCLEOTIDE SEQUENCE [LARGE SCALE GENOMIC DNA]</scope>
    <source>
        <strain evidence="4">zg-915</strain>
    </source>
</reference>
<feature type="compositionally biased region" description="Basic and acidic residues" evidence="1">
    <location>
        <begin position="419"/>
        <end position="434"/>
    </location>
</feature>
<name>A0A838CJ30_9CORY</name>
<sequence>MGSPSLMIILILVVWIIVLAPLMIGNNKPIRRSGEGYEETRVLHEGGTAPMAERRRPKLTAADIHRHSEDDDYEVVEATDAEEDVLIDDAPALRTIFRRPGDTEDDSAADHVDGEVIDHVEDEAEAAAEEAGSADEVDAPDRADTATAEADAVPTGGSTKVAAASTGGSTSVKLLAEESATDDKTEADETKKADAADAEALTDEDRYELDESYTAPEDYGYADRETGFEPAAETHEDSAAVKAEADVVDGTAGKGLSAHDEGGEDTGDAGDAGASQNASEEDIAFATSRRGRGGYDPERERKTTATRFQRRQRTLLGLIIACVITFVVAFVSGGWAWVLPAITVAMTAWFMIALRRVVLQERALQERRLRQLRRARMGVATGGAREHARDARLRAGSVVLELDDESPDFESLPSARVAPTHDDHEDHDNHDNPDGYRNSDGYGGLDGYGTRAS</sequence>
<evidence type="ECO:0008006" key="5">
    <source>
        <dbReference type="Google" id="ProtNLM"/>
    </source>
</evidence>
<dbReference type="InterPro" id="IPR053779">
    <property type="entry name" value="GlpR"/>
</dbReference>
<accession>A0A838CJ30</accession>
<evidence type="ECO:0000313" key="3">
    <source>
        <dbReference type="EMBL" id="MBA1834947.1"/>
    </source>
</evidence>
<feature type="region of interest" description="Disordered" evidence="1">
    <location>
        <begin position="124"/>
        <end position="222"/>
    </location>
</feature>
<gene>
    <name evidence="3" type="ORF">HMC16_04265</name>
</gene>
<comment type="caution">
    <text evidence="3">The sequence shown here is derived from an EMBL/GenBank/DDBJ whole genome shotgun (WGS) entry which is preliminary data.</text>
</comment>